<accession>A0A450TKH5</accession>
<sequence>MQKSSCTPNIVKNSLKMLIYFHVNSAFSLVFASLWDTIRLLHLPRSIRSLSDSEAVKAINRSMDLFILGANSR</sequence>
<dbReference type="AlphaFoldDB" id="A0A450TKH5"/>
<keyword evidence="1" id="KW-1133">Transmembrane helix</keyword>
<keyword evidence="1" id="KW-0812">Transmembrane</keyword>
<feature type="transmembrane region" description="Helical" evidence="1">
    <location>
        <begin position="17"/>
        <end position="38"/>
    </location>
</feature>
<evidence type="ECO:0000313" key="4">
    <source>
        <dbReference type="EMBL" id="VFK21408.1"/>
    </source>
</evidence>
<reference evidence="3" key="1">
    <citation type="submission" date="2019-02" db="EMBL/GenBank/DDBJ databases">
        <authorList>
            <person name="Gruber-Vodicka R. H."/>
            <person name="Seah K. B. B."/>
        </authorList>
    </citation>
    <scope>NUCLEOTIDE SEQUENCE</scope>
    <source>
        <strain evidence="3">BECK_BZ163</strain>
        <strain evidence="4">BECK_BZ164</strain>
        <strain evidence="2">BECK_BZ165</strain>
    </source>
</reference>
<dbReference type="EMBL" id="CAADFA010000093">
    <property type="protein sequence ID" value="VFJ51053.1"/>
    <property type="molecule type" value="Genomic_DNA"/>
</dbReference>
<name>A0A450TKH5_9GAMM</name>
<gene>
    <name evidence="3" type="ORF">BECKFM1743A_GA0114220_104655</name>
    <name evidence="4" type="ORF">BECKFM1743B_GA0114221_107841</name>
    <name evidence="2" type="ORF">BECKFM1743C_GA0114222_100933</name>
</gene>
<evidence type="ECO:0000313" key="3">
    <source>
        <dbReference type="EMBL" id="VFJ68122.1"/>
    </source>
</evidence>
<evidence type="ECO:0000313" key="2">
    <source>
        <dbReference type="EMBL" id="VFJ51053.1"/>
    </source>
</evidence>
<dbReference type="EMBL" id="CAADFL010000784">
    <property type="protein sequence ID" value="VFK21408.1"/>
    <property type="molecule type" value="Genomic_DNA"/>
</dbReference>
<dbReference type="EMBL" id="CAADEZ010000465">
    <property type="protein sequence ID" value="VFJ68122.1"/>
    <property type="molecule type" value="Genomic_DNA"/>
</dbReference>
<organism evidence="3">
    <name type="scientific">Candidatus Kentrum sp. FM</name>
    <dbReference type="NCBI Taxonomy" id="2126340"/>
    <lineage>
        <taxon>Bacteria</taxon>
        <taxon>Pseudomonadati</taxon>
        <taxon>Pseudomonadota</taxon>
        <taxon>Gammaproteobacteria</taxon>
        <taxon>Candidatus Kentrum</taxon>
    </lineage>
</organism>
<keyword evidence="1" id="KW-0472">Membrane</keyword>
<protein>
    <submittedName>
        <fullName evidence="3">Uncharacterized protein</fullName>
    </submittedName>
</protein>
<proteinExistence type="predicted"/>
<evidence type="ECO:0000256" key="1">
    <source>
        <dbReference type="SAM" id="Phobius"/>
    </source>
</evidence>